<evidence type="ECO:0000256" key="6">
    <source>
        <dbReference type="ARBA" id="ARBA00022989"/>
    </source>
</evidence>
<feature type="transmembrane region" description="Helical" evidence="8">
    <location>
        <begin position="143"/>
        <end position="162"/>
    </location>
</feature>
<dbReference type="PANTHER" id="PTHR33908:SF11">
    <property type="entry name" value="MEMBRANE PROTEIN"/>
    <property type="match status" value="1"/>
</dbReference>
<evidence type="ECO:0000256" key="1">
    <source>
        <dbReference type="ARBA" id="ARBA00004651"/>
    </source>
</evidence>
<feature type="transmembrane region" description="Helical" evidence="8">
    <location>
        <begin position="93"/>
        <end position="112"/>
    </location>
</feature>
<feature type="transmembrane region" description="Helical" evidence="8">
    <location>
        <begin position="174"/>
        <end position="200"/>
    </location>
</feature>
<evidence type="ECO:0000256" key="3">
    <source>
        <dbReference type="ARBA" id="ARBA00022676"/>
    </source>
</evidence>
<feature type="domain" description="Glycosyltransferase RgtA/B/C/D-like" evidence="9">
    <location>
        <begin position="72"/>
        <end position="229"/>
    </location>
</feature>
<organism evidence="10 11">
    <name type="scientific">candidate division WOR-1 bacterium DG_54_3</name>
    <dbReference type="NCBI Taxonomy" id="1703775"/>
    <lineage>
        <taxon>Bacteria</taxon>
        <taxon>Bacillati</taxon>
        <taxon>Saganbacteria</taxon>
    </lineage>
</organism>
<keyword evidence="2" id="KW-1003">Cell membrane</keyword>
<protein>
    <recommendedName>
        <fullName evidence="9">Glycosyltransferase RgtA/B/C/D-like domain-containing protein</fullName>
    </recommendedName>
</protein>
<dbReference type="AlphaFoldDB" id="A0A0S7Y678"/>
<evidence type="ECO:0000259" key="9">
    <source>
        <dbReference type="Pfam" id="PF13231"/>
    </source>
</evidence>
<dbReference type="EMBL" id="LIZX01000014">
    <property type="protein sequence ID" value="KPJ69769.1"/>
    <property type="molecule type" value="Genomic_DNA"/>
</dbReference>
<evidence type="ECO:0000256" key="2">
    <source>
        <dbReference type="ARBA" id="ARBA00022475"/>
    </source>
</evidence>
<feature type="transmembrane region" description="Helical" evidence="8">
    <location>
        <begin position="212"/>
        <end position="235"/>
    </location>
</feature>
<evidence type="ECO:0000256" key="4">
    <source>
        <dbReference type="ARBA" id="ARBA00022679"/>
    </source>
</evidence>
<dbReference type="GO" id="GO:0016763">
    <property type="term" value="F:pentosyltransferase activity"/>
    <property type="evidence" value="ECO:0007669"/>
    <property type="project" value="TreeGrafter"/>
</dbReference>
<reference evidence="10 11" key="1">
    <citation type="journal article" date="2015" name="Microbiome">
        <title>Genomic resolution of linkages in carbon, nitrogen, and sulfur cycling among widespread estuary sediment bacteria.</title>
        <authorList>
            <person name="Baker B.J."/>
            <person name="Lazar C.S."/>
            <person name="Teske A.P."/>
            <person name="Dick G.J."/>
        </authorList>
    </citation>
    <scope>NUCLEOTIDE SEQUENCE [LARGE SCALE GENOMIC DNA]</scope>
    <source>
        <strain evidence="10">DG_54_3</strain>
    </source>
</reference>
<feature type="transmembrane region" description="Helical" evidence="8">
    <location>
        <begin position="351"/>
        <end position="371"/>
    </location>
</feature>
<comment type="caution">
    <text evidence="10">The sequence shown here is derived from an EMBL/GenBank/DDBJ whole genome shotgun (WGS) entry which is preliminary data.</text>
</comment>
<dbReference type="Pfam" id="PF13231">
    <property type="entry name" value="PMT_2"/>
    <property type="match status" value="1"/>
</dbReference>
<evidence type="ECO:0000313" key="10">
    <source>
        <dbReference type="EMBL" id="KPJ69769.1"/>
    </source>
</evidence>
<proteinExistence type="predicted"/>
<feature type="transmembrane region" description="Helical" evidence="8">
    <location>
        <begin position="274"/>
        <end position="294"/>
    </location>
</feature>
<feature type="transmembrane region" description="Helical" evidence="8">
    <location>
        <begin position="301"/>
        <end position="321"/>
    </location>
</feature>
<gene>
    <name evidence="10" type="ORF">AMJ44_02340</name>
</gene>
<feature type="transmembrane region" description="Helical" evidence="8">
    <location>
        <begin position="6"/>
        <end position="22"/>
    </location>
</feature>
<feature type="transmembrane region" description="Helical" evidence="8">
    <location>
        <begin position="119"/>
        <end position="137"/>
    </location>
</feature>
<comment type="subcellular location">
    <subcellularLocation>
        <location evidence="1">Cell membrane</location>
        <topology evidence="1">Multi-pass membrane protein</topology>
    </subcellularLocation>
</comment>
<dbReference type="GO" id="GO:0005886">
    <property type="term" value="C:plasma membrane"/>
    <property type="evidence" value="ECO:0007669"/>
    <property type="project" value="UniProtKB-SubCell"/>
</dbReference>
<evidence type="ECO:0000313" key="11">
    <source>
        <dbReference type="Proteomes" id="UP000051861"/>
    </source>
</evidence>
<sequence length="537" mass="62045">MNKKMVMILLVILMLGAAIRLYHPTFRSLWGDEIDALFRTYNFAAHTYHYERINPMLTVKTSIIEPLKLFYPPLFSVCLGLWAWLFGVGEYSLRLLSILFAIASLPLVYLLARRIFDEGTAILSVFLVSISGMAIMFSQEVRTYSLLMLLSIISALFFWELISGKRNPLNIVAYIISTILLALSHAFGAVAIMAQVFYVVMGLVRNRKTNDFISIALIQGFIALCIAPLYIYIFFTGMKMLSSGMDLPYMVFPPYLRLFLLFFALSIGETVAPWNFWVVIPAGLAFGYLFLRLFRWWRGKGVFFLLSLCLFPIIFAVLFASFTLPKYLIIALPFYLILIGRSLVEIDYRSVRIFLVMVICAVQAVAIVNYFSLKEYHNSNRIEPWRKVCSMIKENYRKGDIIIASNYEIIYRELQYYLNTLPKSDHPVFVAHFRAMSEVNNANDGNYPIPAIDIDHLRSLKNKRLWLVTHIQDKRKLSATDLKELRVELEKGFKLVRTDNYVPYEETLVSKLPIKRHLPGESRIRVDLYVNRDIGVF</sequence>
<keyword evidence="3" id="KW-0328">Glycosyltransferase</keyword>
<feature type="transmembrane region" description="Helical" evidence="8">
    <location>
        <begin position="69"/>
        <end position="87"/>
    </location>
</feature>
<keyword evidence="6 8" id="KW-1133">Transmembrane helix</keyword>
<keyword evidence="5 8" id="KW-0812">Transmembrane</keyword>
<dbReference type="InterPro" id="IPR038731">
    <property type="entry name" value="RgtA/B/C-like"/>
</dbReference>
<dbReference type="Proteomes" id="UP000051861">
    <property type="component" value="Unassembled WGS sequence"/>
</dbReference>
<name>A0A0S7Y678_UNCSA</name>
<dbReference type="InterPro" id="IPR050297">
    <property type="entry name" value="LipidA_mod_glycosyltrf_83"/>
</dbReference>
<feature type="transmembrane region" description="Helical" evidence="8">
    <location>
        <begin position="247"/>
        <end position="268"/>
    </location>
</feature>
<feature type="transmembrane region" description="Helical" evidence="8">
    <location>
        <begin position="327"/>
        <end position="344"/>
    </location>
</feature>
<keyword evidence="7 8" id="KW-0472">Membrane</keyword>
<accession>A0A0S7Y678</accession>
<dbReference type="GO" id="GO:0009103">
    <property type="term" value="P:lipopolysaccharide biosynthetic process"/>
    <property type="evidence" value="ECO:0007669"/>
    <property type="project" value="UniProtKB-ARBA"/>
</dbReference>
<dbReference type="PANTHER" id="PTHR33908">
    <property type="entry name" value="MANNOSYLTRANSFERASE YKCB-RELATED"/>
    <property type="match status" value="1"/>
</dbReference>
<evidence type="ECO:0000256" key="5">
    <source>
        <dbReference type="ARBA" id="ARBA00022692"/>
    </source>
</evidence>
<evidence type="ECO:0000256" key="8">
    <source>
        <dbReference type="SAM" id="Phobius"/>
    </source>
</evidence>
<evidence type="ECO:0000256" key="7">
    <source>
        <dbReference type="ARBA" id="ARBA00023136"/>
    </source>
</evidence>
<keyword evidence="4" id="KW-0808">Transferase</keyword>